<dbReference type="VEuPathDB" id="FungiDB:ASPBRDRAFT_532748"/>
<evidence type="ECO:0000313" key="1">
    <source>
        <dbReference type="EMBL" id="OJJ65557.1"/>
    </source>
</evidence>
<accession>A0A1L9U1K6</accession>
<keyword evidence="2" id="KW-1185">Reference proteome</keyword>
<evidence type="ECO:0000313" key="2">
    <source>
        <dbReference type="Proteomes" id="UP000184499"/>
    </source>
</evidence>
<protein>
    <submittedName>
        <fullName evidence="1">Uncharacterized protein</fullName>
    </submittedName>
</protein>
<dbReference type="Proteomes" id="UP000184499">
    <property type="component" value="Unassembled WGS sequence"/>
</dbReference>
<proteinExistence type="predicted"/>
<dbReference type="RefSeq" id="XP_067472808.1">
    <property type="nucleotide sequence ID" value="XM_067627040.1"/>
</dbReference>
<dbReference type="GeneID" id="93579528"/>
<name>A0A1L9U1K6_ASPBC</name>
<gene>
    <name evidence="1" type="ORF">ASPBRDRAFT_532748</name>
</gene>
<sequence length="79" mass="8840">MSLIADDTVFMRLWKAAQAPGDKRAVVRPWTHLLTNMISLEKTGLCSMYQPTQVDCPCQRMNITIEHFAGGDGSITSFH</sequence>
<reference evidence="2" key="1">
    <citation type="journal article" date="2017" name="Genome Biol.">
        <title>Comparative genomics reveals high biological diversity and specific adaptations in the industrially and medically important fungal genus Aspergillus.</title>
        <authorList>
            <person name="de Vries R.P."/>
            <person name="Riley R."/>
            <person name="Wiebenga A."/>
            <person name="Aguilar-Osorio G."/>
            <person name="Amillis S."/>
            <person name="Uchima C.A."/>
            <person name="Anderluh G."/>
            <person name="Asadollahi M."/>
            <person name="Askin M."/>
            <person name="Barry K."/>
            <person name="Battaglia E."/>
            <person name="Bayram O."/>
            <person name="Benocci T."/>
            <person name="Braus-Stromeyer S.A."/>
            <person name="Caldana C."/>
            <person name="Canovas D."/>
            <person name="Cerqueira G.C."/>
            <person name="Chen F."/>
            <person name="Chen W."/>
            <person name="Choi C."/>
            <person name="Clum A."/>
            <person name="Dos Santos R.A."/>
            <person name="Damasio A.R."/>
            <person name="Diallinas G."/>
            <person name="Emri T."/>
            <person name="Fekete E."/>
            <person name="Flipphi M."/>
            <person name="Freyberg S."/>
            <person name="Gallo A."/>
            <person name="Gournas C."/>
            <person name="Habgood R."/>
            <person name="Hainaut M."/>
            <person name="Harispe M.L."/>
            <person name="Henrissat B."/>
            <person name="Hilden K.S."/>
            <person name="Hope R."/>
            <person name="Hossain A."/>
            <person name="Karabika E."/>
            <person name="Karaffa L."/>
            <person name="Karanyi Z."/>
            <person name="Krasevec N."/>
            <person name="Kuo A."/>
            <person name="Kusch H."/>
            <person name="LaButti K."/>
            <person name="Lagendijk E.L."/>
            <person name="Lapidus A."/>
            <person name="Levasseur A."/>
            <person name="Lindquist E."/>
            <person name="Lipzen A."/>
            <person name="Logrieco A.F."/>
            <person name="MacCabe A."/>
            <person name="Maekelae M.R."/>
            <person name="Malavazi I."/>
            <person name="Melin P."/>
            <person name="Meyer V."/>
            <person name="Mielnichuk N."/>
            <person name="Miskei M."/>
            <person name="Molnar A.P."/>
            <person name="Mule G."/>
            <person name="Ngan C.Y."/>
            <person name="Orejas M."/>
            <person name="Orosz E."/>
            <person name="Ouedraogo J.P."/>
            <person name="Overkamp K.M."/>
            <person name="Park H.-S."/>
            <person name="Perrone G."/>
            <person name="Piumi F."/>
            <person name="Punt P.J."/>
            <person name="Ram A.F."/>
            <person name="Ramon A."/>
            <person name="Rauscher S."/>
            <person name="Record E."/>
            <person name="Riano-Pachon D.M."/>
            <person name="Robert V."/>
            <person name="Roehrig J."/>
            <person name="Ruller R."/>
            <person name="Salamov A."/>
            <person name="Salih N.S."/>
            <person name="Samson R.A."/>
            <person name="Sandor E."/>
            <person name="Sanguinetti M."/>
            <person name="Schuetze T."/>
            <person name="Sepcic K."/>
            <person name="Shelest E."/>
            <person name="Sherlock G."/>
            <person name="Sophianopoulou V."/>
            <person name="Squina F.M."/>
            <person name="Sun H."/>
            <person name="Susca A."/>
            <person name="Todd R.B."/>
            <person name="Tsang A."/>
            <person name="Unkles S.E."/>
            <person name="van de Wiele N."/>
            <person name="van Rossen-Uffink D."/>
            <person name="Oliveira J.V."/>
            <person name="Vesth T.C."/>
            <person name="Visser J."/>
            <person name="Yu J.-H."/>
            <person name="Zhou M."/>
            <person name="Andersen M.R."/>
            <person name="Archer D.B."/>
            <person name="Baker S.E."/>
            <person name="Benoit I."/>
            <person name="Brakhage A.A."/>
            <person name="Braus G.H."/>
            <person name="Fischer R."/>
            <person name="Frisvad J.C."/>
            <person name="Goldman G.H."/>
            <person name="Houbraken J."/>
            <person name="Oakley B."/>
            <person name="Pocsi I."/>
            <person name="Scazzocchio C."/>
            <person name="Seiboth B."/>
            <person name="vanKuyk P.A."/>
            <person name="Wortman J."/>
            <person name="Dyer P.S."/>
            <person name="Grigoriev I.V."/>
        </authorList>
    </citation>
    <scope>NUCLEOTIDE SEQUENCE [LARGE SCALE GENOMIC DNA]</scope>
    <source>
        <strain evidence="2">CBS 101740 / IMI 381727 / IBT 21946</strain>
    </source>
</reference>
<organism evidence="1 2">
    <name type="scientific">Aspergillus brasiliensis (strain CBS 101740 / IMI 381727 / IBT 21946)</name>
    <dbReference type="NCBI Taxonomy" id="767769"/>
    <lineage>
        <taxon>Eukaryota</taxon>
        <taxon>Fungi</taxon>
        <taxon>Dikarya</taxon>
        <taxon>Ascomycota</taxon>
        <taxon>Pezizomycotina</taxon>
        <taxon>Eurotiomycetes</taxon>
        <taxon>Eurotiomycetidae</taxon>
        <taxon>Eurotiales</taxon>
        <taxon>Aspergillaceae</taxon>
        <taxon>Aspergillus</taxon>
        <taxon>Aspergillus subgen. Circumdati</taxon>
    </lineage>
</organism>
<dbReference type="AlphaFoldDB" id="A0A1L9U1K6"/>
<dbReference type="EMBL" id="KV878722">
    <property type="protein sequence ID" value="OJJ65557.1"/>
    <property type="molecule type" value="Genomic_DNA"/>
</dbReference>